<evidence type="ECO:0000256" key="2">
    <source>
        <dbReference type="ARBA" id="ARBA00008661"/>
    </source>
</evidence>
<evidence type="ECO:0000256" key="8">
    <source>
        <dbReference type="ARBA" id="ARBA00023034"/>
    </source>
</evidence>
<keyword evidence="8" id="KW-0333">Golgi apparatus</keyword>
<dbReference type="PANTHER" id="PTHR11214:SF314">
    <property type="entry name" value="HEXOSYLTRANSFERASE"/>
    <property type="match status" value="1"/>
</dbReference>
<organism evidence="12 13">
    <name type="scientific">Anopheles merus</name>
    <name type="common">Mosquito</name>
    <dbReference type="NCBI Taxonomy" id="30066"/>
    <lineage>
        <taxon>Eukaryota</taxon>
        <taxon>Metazoa</taxon>
        <taxon>Ecdysozoa</taxon>
        <taxon>Arthropoda</taxon>
        <taxon>Hexapoda</taxon>
        <taxon>Insecta</taxon>
        <taxon>Pterygota</taxon>
        <taxon>Neoptera</taxon>
        <taxon>Endopterygota</taxon>
        <taxon>Diptera</taxon>
        <taxon>Nematocera</taxon>
        <taxon>Culicoidea</taxon>
        <taxon>Culicidae</taxon>
        <taxon>Anophelinae</taxon>
        <taxon>Anopheles</taxon>
    </lineage>
</organism>
<accession>A0A182VDI8</accession>
<keyword evidence="13" id="KW-1185">Reference proteome</keyword>
<feature type="transmembrane region" description="Helical" evidence="11">
    <location>
        <begin position="84"/>
        <end position="103"/>
    </location>
</feature>
<keyword evidence="9 11" id="KW-0472">Membrane</keyword>
<keyword evidence="6" id="KW-0735">Signal-anchor</keyword>
<evidence type="ECO:0000313" key="13">
    <source>
        <dbReference type="Proteomes" id="UP000075903"/>
    </source>
</evidence>
<feature type="compositionally biased region" description="Low complexity" evidence="10">
    <location>
        <begin position="248"/>
        <end position="266"/>
    </location>
</feature>
<dbReference type="Proteomes" id="UP000075903">
    <property type="component" value="Unassembled WGS sequence"/>
</dbReference>
<dbReference type="STRING" id="30066.A0A182VDI8"/>
<dbReference type="GO" id="GO:0006493">
    <property type="term" value="P:protein O-linked glycosylation"/>
    <property type="evidence" value="ECO:0007669"/>
    <property type="project" value="TreeGrafter"/>
</dbReference>
<dbReference type="VEuPathDB" id="VectorBase:AMEM013137"/>
<feature type="region of interest" description="Disordered" evidence="10">
    <location>
        <begin position="226"/>
        <end position="266"/>
    </location>
</feature>
<dbReference type="PANTHER" id="PTHR11214">
    <property type="entry name" value="BETA-1,3-N-ACETYLGLUCOSAMINYLTRANSFERASE"/>
    <property type="match status" value="1"/>
</dbReference>
<dbReference type="Gene3D" id="3.90.550.50">
    <property type="match status" value="1"/>
</dbReference>
<evidence type="ECO:0000256" key="3">
    <source>
        <dbReference type="ARBA" id="ARBA00022676"/>
    </source>
</evidence>
<dbReference type="GO" id="GO:0016758">
    <property type="term" value="F:hexosyltransferase activity"/>
    <property type="evidence" value="ECO:0007669"/>
    <property type="project" value="InterPro"/>
</dbReference>
<keyword evidence="3" id="KW-0328">Glycosyltransferase</keyword>
<dbReference type="EnsemblMetazoa" id="AMEM013137-RA">
    <property type="protein sequence ID" value="AMEM013137-PA"/>
    <property type="gene ID" value="AMEM013137"/>
</dbReference>
<keyword evidence="5 11" id="KW-0812">Transmembrane</keyword>
<evidence type="ECO:0000256" key="10">
    <source>
        <dbReference type="SAM" id="MobiDB-lite"/>
    </source>
</evidence>
<evidence type="ECO:0000256" key="7">
    <source>
        <dbReference type="ARBA" id="ARBA00022989"/>
    </source>
</evidence>
<evidence type="ECO:0000256" key="5">
    <source>
        <dbReference type="ARBA" id="ARBA00022692"/>
    </source>
</evidence>
<evidence type="ECO:0000256" key="1">
    <source>
        <dbReference type="ARBA" id="ARBA00004323"/>
    </source>
</evidence>
<dbReference type="GO" id="GO:0000139">
    <property type="term" value="C:Golgi membrane"/>
    <property type="evidence" value="ECO:0007669"/>
    <property type="project" value="UniProtKB-SubCell"/>
</dbReference>
<keyword evidence="4" id="KW-0808">Transferase</keyword>
<evidence type="ECO:0000256" key="9">
    <source>
        <dbReference type="ARBA" id="ARBA00023136"/>
    </source>
</evidence>
<name>A0A182VDI8_ANOME</name>
<evidence type="ECO:0000256" key="6">
    <source>
        <dbReference type="ARBA" id="ARBA00022968"/>
    </source>
</evidence>
<evidence type="ECO:0008006" key="14">
    <source>
        <dbReference type="Google" id="ProtNLM"/>
    </source>
</evidence>
<comment type="similarity">
    <text evidence="2">Belongs to the glycosyltransferase 31 family.</text>
</comment>
<keyword evidence="7 11" id="KW-1133">Transmembrane helix</keyword>
<evidence type="ECO:0000313" key="12">
    <source>
        <dbReference type="EnsemblMetazoa" id="AMEM013137-PA"/>
    </source>
</evidence>
<proteinExistence type="inferred from homology"/>
<evidence type="ECO:0000256" key="4">
    <source>
        <dbReference type="ARBA" id="ARBA00022679"/>
    </source>
</evidence>
<sequence>MYAQGGVVQVDWNERFGSTVDIGTGAGNGDVYRRFQDIDGGSNSSASYDTESTTLLDETVRKHERLYDITPPAPHIGGGFCMKIFLGLCFSALIMCTVFMNIISTGNDRGRVGTIAGWGLNTSRATVDYVLPEENTTLIDPLNVCTTEERSGLVEESGKVFLLIVVCSSARNFEARQAIRETWGRVREFNYDQFARLHERMRGEYLDPKEKLVAQELQEYMWRVSDGDDSAPATTTIAGNQDGHAKPNSSSHSDGNGGSSNSSSTSSLAGKAFNVKLVFLVGQSEADYVQQRQRSAAYSPADSESDTRRPVSQATAVPVVDGEPSADATGPSHSSLFPSGADVDPAFNPPGNEQVDELQLRLVNESEVYGDIIQESFIDSYNNLTLKTIMMLKWVTNNCDGKEAPEQDRRPLGDRKQYLQFKLETRDFTGDLHAKLMVYVRGEEWLKSNSIRTDAGVAGSADKPDKREVIFTVGRTGKAGGVLERFQRTVPKGLGDFVEFNVTDLVLEWFKERDQGTVRTSKYIAVETLNELAALLVVNIKFIMKCDDDTFVNVPNLLHVLLGGTVPLYKAAISFYDTNTVAVKSPKNRLTVGRHLLTGFLFCEAKPIGDTSSKWYSPTYMYDKDVYPNYLSGTAYLMNLETARLLYRASLSTPIFHLEDVYLTGIVADRVKVRRRHHPLFFYSYTKDLCALRGMISQHQLQASELRTAYDYITNGSIVCSGPEKRFTVGQLKLQQRKKCQ</sequence>
<feature type="region of interest" description="Disordered" evidence="10">
    <location>
        <begin position="292"/>
        <end position="340"/>
    </location>
</feature>
<dbReference type="VEuPathDB" id="VectorBase:AMEM21_007404"/>
<protein>
    <recommendedName>
        <fullName evidence="14">Galectin domain-containing protein</fullName>
    </recommendedName>
</protein>
<dbReference type="InterPro" id="IPR002659">
    <property type="entry name" value="Glyco_trans_31"/>
</dbReference>
<dbReference type="AlphaFoldDB" id="A0A182VDI8"/>
<evidence type="ECO:0000256" key="11">
    <source>
        <dbReference type="SAM" id="Phobius"/>
    </source>
</evidence>
<comment type="subcellular location">
    <subcellularLocation>
        <location evidence="1">Golgi apparatus membrane</location>
        <topology evidence="1">Single-pass type II membrane protein</topology>
    </subcellularLocation>
</comment>
<dbReference type="Pfam" id="PF01762">
    <property type="entry name" value="Galactosyl_T"/>
    <property type="match status" value="2"/>
</dbReference>
<reference evidence="12" key="1">
    <citation type="submission" date="2020-05" db="UniProtKB">
        <authorList>
            <consortium name="EnsemblMetazoa"/>
        </authorList>
    </citation>
    <scope>IDENTIFICATION</scope>
    <source>
        <strain evidence="12">MAF</strain>
    </source>
</reference>